<name>A0A7D6F3K6_9CYAN</name>
<sequence length="49" mass="5602">MAGLLFSVVGKDYPAPFLSYQDSYRSVSGLWAIAQDFYGSNRWQQCYKS</sequence>
<protein>
    <submittedName>
        <fullName evidence="1">Uncharacterized protein</fullName>
    </submittedName>
</protein>
<keyword evidence="2" id="KW-1185">Reference proteome</keyword>
<reference evidence="2" key="1">
    <citation type="submission" date="2018-09" db="EMBL/GenBank/DDBJ databases">
        <title>Complete genome sequence of thermophilic cyanobacteria strain Thermosynechococcus elongatus PKUAC-SCTE542.</title>
        <authorList>
            <person name="Liang Y."/>
            <person name="Tang J."/>
            <person name="Daroch M."/>
        </authorList>
    </citation>
    <scope>NUCLEOTIDE SEQUENCE [LARGE SCALE GENOMIC DNA]</scope>
    <source>
        <strain evidence="2">E542</strain>
    </source>
</reference>
<dbReference type="KEGG" id="tsq:D3A95_13310"/>
<gene>
    <name evidence="1" type="ORF">D3A95_13310</name>
</gene>
<proteinExistence type="predicted"/>
<dbReference type="Proteomes" id="UP000261812">
    <property type="component" value="Chromosome"/>
</dbReference>
<dbReference type="RefSeq" id="WP_181494956.1">
    <property type="nucleotide sequence ID" value="NZ_CP032152.1"/>
</dbReference>
<evidence type="ECO:0000313" key="1">
    <source>
        <dbReference type="EMBL" id="QLL29420.1"/>
    </source>
</evidence>
<accession>A0A7D6F3K6</accession>
<dbReference type="EMBL" id="CP032152">
    <property type="protein sequence ID" value="QLL29420.1"/>
    <property type="molecule type" value="Genomic_DNA"/>
</dbReference>
<evidence type="ECO:0000313" key="2">
    <source>
        <dbReference type="Proteomes" id="UP000261812"/>
    </source>
</evidence>
<organism evidence="1 2">
    <name type="scientific">Thermosynechococcus sichuanensis E542</name>
    <dbReference type="NCBI Taxonomy" id="2016101"/>
    <lineage>
        <taxon>Bacteria</taxon>
        <taxon>Bacillati</taxon>
        <taxon>Cyanobacteriota</taxon>
        <taxon>Cyanophyceae</taxon>
        <taxon>Acaryochloridales</taxon>
        <taxon>Thermosynechococcaceae</taxon>
        <taxon>Thermosynechococcus</taxon>
        <taxon>Thermosynechococcus sichuanensis</taxon>
    </lineage>
</organism>
<dbReference type="AlphaFoldDB" id="A0A7D6F3K6"/>